<dbReference type="Proteomes" id="UP000036513">
    <property type="component" value="Unassembled WGS sequence"/>
</dbReference>
<evidence type="ECO:0000313" key="3">
    <source>
        <dbReference type="Proteomes" id="UP000036513"/>
    </source>
</evidence>
<name>A0A0J6WLL4_9MYCO</name>
<accession>A0A0J6WLL4</accession>
<feature type="region of interest" description="Disordered" evidence="1">
    <location>
        <begin position="27"/>
        <end position="48"/>
    </location>
</feature>
<comment type="caution">
    <text evidence="2">The sequence shown here is derived from an EMBL/GenBank/DDBJ whole genome shotgun (WGS) entry which is preliminary data.</text>
</comment>
<dbReference type="PATRIC" id="fig|37916.4.peg.1109"/>
<dbReference type="RefSeq" id="WP_156455030.1">
    <property type="nucleotide sequence ID" value="NZ_JYNL01000009.1"/>
</dbReference>
<dbReference type="EMBL" id="JYNL01000009">
    <property type="protein sequence ID" value="KMO82602.1"/>
    <property type="molecule type" value="Genomic_DNA"/>
</dbReference>
<protein>
    <submittedName>
        <fullName evidence="2">Uncharacterized protein</fullName>
    </submittedName>
</protein>
<gene>
    <name evidence="2" type="ORF">MCHLDSM_01225</name>
</gene>
<keyword evidence="3" id="KW-1185">Reference proteome</keyword>
<reference evidence="2 3" key="1">
    <citation type="journal article" date="2015" name="Genome Biol. Evol.">
        <title>Characterization of Three Mycobacterium spp. with Potential Use in Bioremediation by Genome Sequencing and Comparative Genomics.</title>
        <authorList>
            <person name="Das S."/>
            <person name="Pettersson B.M."/>
            <person name="Behra P.R."/>
            <person name="Ramesh M."/>
            <person name="Dasgupta S."/>
            <person name="Bhattacharya A."/>
            <person name="Kirsebom L.A."/>
        </authorList>
    </citation>
    <scope>NUCLEOTIDE SEQUENCE [LARGE SCALE GENOMIC DNA]</scope>
    <source>
        <strain evidence="2 3">DSM 43826</strain>
    </source>
</reference>
<dbReference type="AlphaFoldDB" id="A0A0J6WLL4"/>
<sequence>MAASWEHCPPEINPTRKLLDTHATAGRAIVSDPTPMTASANQDDQVQR</sequence>
<organism evidence="2 3">
    <name type="scientific">Mycolicibacterium chlorophenolicum</name>
    <dbReference type="NCBI Taxonomy" id="37916"/>
    <lineage>
        <taxon>Bacteria</taxon>
        <taxon>Bacillati</taxon>
        <taxon>Actinomycetota</taxon>
        <taxon>Actinomycetes</taxon>
        <taxon>Mycobacteriales</taxon>
        <taxon>Mycobacteriaceae</taxon>
        <taxon>Mycolicibacterium</taxon>
    </lineage>
</organism>
<evidence type="ECO:0000313" key="2">
    <source>
        <dbReference type="EMBL" id="KMO82602.1"/>
    </source>
</evidence>
<feature type="compositionally biased region" description="Polar residues" evidence="1">
    <location>
        <begin position="34"/>
        <end position="48"/>
    </location>
</feature>
<dbReference type="STRING" id="37916.MCHLDSM_01225"/>
<evidence type="ECO:0000256" key="1">
    <source>
        <dbReference type="SAM" id="MobiDB-lite"/>
    </source>
</evidence>
<proteinExistence type="predicted"/>